<protein>
    <recommendedName>
        <fullName evidence="3">J domain-containing protein</fullName>
    </recommendedName>
</protein>
<dbReference type="InterPro" id="IPR001623">
    <property type="entry name" value="DnaJ_domain"/>
</dbReference>
<dbReference type="PANTHER" id="PTHR45006:SF1">
    <property type="entry name" value="DNAJ-LIKE PROTEIN 1"/>
    <property type="match status" value="1"/>
</dbReference>
<evidence type="ECO:0000256" key="2">
    <source>
        <dbReference type="SAM" id="MobiDB-lite"/>
    </source>
</evidence>
<dbReference type="OrthoDB" id="552049at2759"/>
<keyword evidence="1" id="KW-0143">Chaperone</keyword>
<dbReference type="Pfam" id="PF00226">
    <property type="entry name" value="DnaJ"/>
    <property type="match status" value="1"/>
</dbReference>
<dbReference type="InterPro" id="IPR052814">
    <property type="entry name" value="Peroxisomal_DnaJ"/>
</dbReference>
<dbReference type="EMBL" id="KI669494">
    <property type="protein sequence ID" value="OCF36800.1"/>
    <property type="molecule type" value="Genomic_DNA"/>
</dbReference>
<dbReference type="PROSITE" id="PS00636">
    <property type="entry name" value="DNAJ_1"/>
    <property type="match status" value="1"/>
</dbReference>
<dbReference type="PANTHER" id="PTHR45006">
    <property type="entry name" value="DNAJ-LIKE PROTEIN 1"/>
    <property type="match status" value="1"/>
</dbReference>
<dbReference type="PRINTS" id="PR00625">
    <property type="entry name" value="JDOMAIN"/>
</dbReference>
<dbReference type="AlphaFoldDB" id="A0A1B9H0M2"/>
<dbReference type="GO" id="GO:0005829">
    <property type="term" value="C:cytosol"/>
    <property type="evidence" value="ECO:0007669"/>
    <property type="project" value="UniProtKB-ARBA"/>
</dbReference>
<dbReference type="FunFam" id="1.10.287.110:FF:000028">
    <property type="entry name" value="DnaJ domain protein"/>
    <property type="match status" value="1"/>
</dbReference>
<dbReference type="CDD" id="cd06257">
    <property type="entry name" value="DnaJ"/>
    <property type="match status" value="1"/>
</dbReference>
<feature type="region of interest" description="Disordered" evidence="2">
    <location>
        <begin position="154"/>
        <end position="247"/>
    </location>
</feature>
<dbReference type="Gene3D" id="1.10.287.110">
    <property type="entry name" value="DnaJ domain"/>
    <property type="match status" value="1"/>
</dbReference>
<feature type="compositionally biased region" description="Basic and acidic residues" evidence="2">
    <location>
        <begin position="216"/>
        <end position="247"/>
    </location>
</feature>
<evidence type="ECO:0000259" key="3">
    <source>
        <dbReference type="PROSITE" id="PS50076"/>
    </source>
</evidence>
<evidence type="ECO:0000313" key="4">
    <source>
        <dbReference type="EMBL" id="OCF36800.1"/>
    </source>
</evidence>
<feature type="compositionally biased region" description="Basic and acidic residues" evidence="2">
    <location>
        <begin position="455"/>
        <end position="465"/>
    </location>
</feature>
<feature type="domain" description="J" evidence="3">
    <location>
        <begin position="9"/>
        <end position="73"/>
    </location>
</feature>
<dbReference type="STRING" id="1296120.A0A1B9H0M2"/>
<dbReference type="Pfam" id="PF14308">
    <property type="entry name" value="DnaJ-X"/>
    <property type="match status" value="1"/>
</dbReference>
<accession>A0A1B9H0M2</accession>
<keyword evidence="5" id="KW-1185">Reference proteome</keyword>
<dbReference type="PROSITE" id="PS50076">
    <property type="entry name" value="DNAJ_2"/>
    <property type="match status" value="1"/>
</dbReference>
<dbReference type="InterPro" id="IPR018253">
    <property type="entry name" value="DnaJ_domain_CS"/>
</dbReference>
<feature type="region of interest" description="Disordered" evidence="2">
    <location>
        <begin position="450"/>
        <end position="510"/>
    </location>
</feature>
<sequence>MSKKVKDTQLYDLLGVTPEATDIELKKAYRKLAIKYHPDKNPSEEAEHKFKEIGEAYQILSNADTRAFYDKVGKDGMNRPEAEMQDPQEIFGKIFGGEAFFDYIGEIALVKDFTSTMDVVMTPEERAEMEAAKEASENDTTGTVPGETELAAAAAAGATTTTASEGASVNPTAAGAANAAAEESNTSLAHHTSFSTSGSASASASGSVSVSAGGSGKEKDKKGKPKLTPEQKAKLEELEKKQEAEKEERVEKLVQKLIQRIRPFVDAKHPGEKDDPETKVFESRIRIEAEDLKLESFGVEMLHTISQVYITKAGTFLKAKKFFGGGFFGRLKEKGGMVKEGWGLLGSAVGVQSAMQELERLEAKGDATPEEIEALAQEVSSKMLLTTWRATRWEVINVLNVVVDRVLYEPGIHKDVALKRAKAIMTIGGIFKDVQADESDDERRELERLVMNAGKKKEKEKKEKSSGGGWFGRPAASTSPKPDAGGAGVGGGSEKASTSVPPAAAGKTTS</sequence>
<dbReference type="SUPFAM" id="SSF46565">
    <property type="entry name" value="Chaperone J-domain"/>
    <property type="match status" value="1"/>
</dbReference>
<reference evidence="5" key="2">
    <citation type="submission" date="2013-12" db="EMBL/GenBank/DDBJ databases">
        <title>Evolution of pathogenesis and genome organization in the Tremellales.</title>
        <authorList>
            <person name="Cuomo C."/>
            <person name="Litvintseva A."/>
            <person name="Heitman J."/>
            <person name="Chen Y."/>
            <person name="Sun S."/>
            <person name="Springer D."/>
            <person name="Dromer F."/>
            <person name="Young S."/>
            <person name="Zeng Q."/>
            <person name="Chapman S."/>
            <person name="Gujja S."/>
            <person name="Saif S."/>
            <person name="Birren B."/>
        </authorList>
    </citation>
    <scope>NUCLEOTIDE SEQUENCE [LARGE SCALE GENOMIC DNA]</scope>
    <source>
        <strain evidence="5">BCC8398</strain>
    </source>
</reference>
<name>A0A1B9H0M2_9TREE</name>
<gene>
    <name evidence="4" type="ORF">I316_01396</name>
</gene>
<organism evidence="4 5">
    <name type="scientific">Kwoniella heveanensis BCC8398</name>
    <dbReference type="NCBI Taxonomy" id="1296120"/>
    <lineage>
        <taxon>Eukaryota</taxon>
        <taxon>Fungi</taxon>
        <taxon>Dikarya</taxon>
        <taxon>Basidiomycota</taxon>
        <taxon>Agaricomycotina</taxon>
        <taxon>Tremellomycetes</taxon>
        <taxon>Tremellales</taxon>
        <taxon>Cryptococcaceae</taxon>
        <taxon>Kwoniella</taxon>
    </lineage>
</organism>
<dbReference type="SMART" id="SM00271">
    <property type="entry name" value="DnaJ"/>
    <property type="match status" value="1"/>
</dbReference>
<evidence type="ECO:0000256" key="1">
    <source>
        <dbReference type="ARBA" id="ARBA00023186"/>
    </source>
</evidence>
<dbReference type="InterPro" id="IPR026894">
    <property type="entry name" value="DnaJ_X"/>
</dbReference>
<evidence type="ECO:0000313" key="5">
    <source>
        <dbReference type="Proteomes" id="UP000092666"/>
    </source>
</evidence>
<feature type="compositionally biased region" description="Low complexity" evidence="2">
    <location>
        <begin position="154"/>
        <end position="212"/>
    </location>
</feature>
<reference evidence="4 5" key="1">
    <citation type="submission" date="2013-07" db="EMBL/GenBank/DDBJ databases">
        <title>The Genome Sequence of Cryptococcus heveanensis BCC8398.</title>
        <authorList>
            <consortium name="The Broad Institute Genome Sequencing Platform"/>
            <person name="Cuomo C."/>
            <person name="Litvintseva A."/>
            <person name="Chen Y."/>
            <person name="Heitman J."/>
            <person name="Sun S."/>
            <person name="Springer D."/>
            <person name="Dromer F."/>
            <person name="Young S.K."/>
            <person name="Zeng Q."/>
            <person name="Gargeya S."/>
            <person name="Fitzgerald M."/>
            <person name="Abouelleil A."/>
            <person name="Alvarado L."/>
            <person name="Berlin A.M."/>
            <person name="Chapman S.B."/>
            <person name="Dewar J."/>
            <person name="Goldberg J."/>
            <person name="Griggs A."/>
            <person name="Gujja S."/>
            <person name="Hansen M."/>
            <person name="Howarth C."/>
            <person name="Imamovic A."/>
            <person name="Larimer J."/>
            <person name="McCowan C."/>
            <person name="Murphy C."/>
            <person name="Pearson M."/>
            <person name="Priest M."/>
            <person name="Roberts A."/>
            <person name="Saif S."/>
            <person name="Shea T."/>
            <person name="Sykes S."/>
            <person name="Wortman J."/>
            <person name="Nusbaum C."/>
            <person name="Birren B."/>
        </authorList>
    </citation>
    <scope>NUCLEOTIDE SEQUENCE [LARGE SCALE GENOMIC DNA]</scope>
    <source>
        <strain evidence="4 5">BCC8398</strain>
    </source>
</reference>
<dbReference type="Proteomes" id="UP000092666">
    <property type="component" value="Unassembled WGS sequence"/>
</dbReference>
<dbReference type="InterPro" id="IPR036869">
    <property type="entry name" value="J_dom_sf"/>
</dbReference>
<dbReference type="GO" id="GO:0016558">
    <property type="term" value="P:protein import into peroxisome matrix"/>
    <property type="evidence" value="ECO:0007669"/>
    <property type="project" value="TreeGrafter"/>
</dbReference>
<proteinExistence type="predicted"/>